<feature type="signal peptide" evidence="8">
    <location>
        <begin position="1"/>
        <end position="22"/>
    </location>
</feature>
<feature type="compositionally biased region" description="Acidic residues" evidence="7">
    <location>
        <begin position="145"/>
        <end position="174"/>
    </location>
</feature>
<dbReference type="Proteomes" id="UP000694255">
    <property type="component" value="Unassembled WGS sequence"/>
</dbReference>
<dbReference type="GO" id="GO:0003755">
    <property type="term" value="F:peptidyl-prolyl cis-trans isomerase activity"/>
    <property type="evidence" value="ECO:0007669"/>
    <property type="project" value="UniProtKB-KW"/>
</dbReference>
<dbReference type="Pfam" id="PF00254">
    <property type="entry name" value="FKBP_C"/>
    <property type="match status" value="1"/>
</dbReference>
<comment type="similarity">
    <text evidence="5">Belongs to the FKBP-type PPIase family. FKBP2 subfamily.</text>
</comment>
<keyword evidence="3 6" id="KW-0697">Rotamase</keyword>
<dbReference type="InterPro" id="IPR044609">
    <property type="entry name" value="FKBP2/11"/>
</dbReference>
<feature type="chain" id="PRO_5035219233" description="peptidylprolyl isomerase" evidence="8">
    <location>
        <begin position="23"/>
        <end position="174"/>
    </location>
</feature>
<dbReference type="InterPro" id="IPR001179">
    <property type="entry name" value="PPIase_FKBP_dom"/>
</dbReference>
<evidence type="ECO:0000256" key="8">
    <source>
        <dbReference type="SAM" id="SignalP"/>
    </source>
</evidence>
<evidence type="ECO:0000259" key="9">
    <source>
        <dbReference type="PROSITE" id="PS50059"/>
    </source>
</evidence>
<dbReference type="RefSeq" id="XP_049260904.1">
    <property type="nucleotide sequence ID" value="XM_049409891.1"/>
</dbReference>
<keyword evidence="4 6" id="KW-0413">Isomerase</keyword>
<dbReference type="GO" id="GO:0005783">
    <property type="term" value="C:endoplasmic reticulum"/>
    <property type="evidence" value="ECO:0007669"/>
    <property type="project" value="TreeGrafter"/>
</dbReference>
<dbReference type="PROSITE" id="PS50059">
    <property type="entry name" value="FKBP_PPIASE"/>
    <property type="match status" value="1"/>
</dbReference>
<evidence type="ECO:0000256" key="3">
    <source>
        <dbReference type="ARBA" id="ARBA00023110"/>
    </source>
</evidence>
<feature type="domain" description="PPIase FKBP-type" evidence="9">
    <location>
        <begin position="46"/>
        <end position="133"/>
    </location>
</feature>
<dbReference type="AlphaFoldDB" id="A0A8J5QGA1"/>
<dbReference type="OrthoDB" id="1902587at2759"/>
<evidence type="ECO:0000256" key="5">
    <source>
        <dbReference type="ARBA" id="ARBA00024206"/>
    </source>
</evidence>
<sequence>MKTSLLSLGAIALSQFFTGVSAAEGETIISDDIKINAQCHRKTQVGDTISVHYEGKLEDGTVFDSSYGRGQPLSFPIGQRRVIPCWEQGLLNMCPGEVRELTCQPSAAYGERGIGPIPPNAVLIFKAELVDIAGVDVAEPKTEEQAEEDEGEQEDDEGEPEQEPVEEDVPKDEL</sequence>
<dbReference type="FunFam" id="3.10.50.40:FF:000006">
    <property type="entry name" value="Peptidyl-prolyl cis-trans isomerase"/>
    <property type="match status" value="1"/>
</dbReference>
<reference evidence="10 11" key="1">
    <citation type="journal article" date="2021" name="DNA Res.">
        <title>Genome analysis of Candida subhashii reveals its hybrid nature and dual mitochondrial genome conformations.</title>
        <authorList>
            <person name="Mixao V."/>
            <person name="Hegedusova E."/>
            <person name="Saus E."/>
            <person name="Pryszcz L.P."/>
            <person name="Cillingova A."/>
            <person name="Nosek J."/>
            <person name="Gabaldon T."/>
        </authorList>
    </citation>
    <scope>NUCLEOTIDE SEQUENCE [LARGE SCALE GENOMIC DNA]</scope>
    <source>
        <strain evidence="10 11">CBS 10753</strain>
    </source>
</reference>
<protein>
    <recommendedName>
        <fullName evidence="2 6">peptidylprolyl isomerase</fullName>
        <ecNumber evidence="2 6">5.2.1.8</ecNumber>
    </recommendedName>
</protein>
<dbReference type="GeneID" id="73472588"/>
<comment type="caution">
    <text evidence="10">The sequence shown here is derived from an EMBL/GenBank/DDBJ whole genome shotgun (WGS) entry which is preliminary data.</text>
</comment>
<evidence type="ECO:0000313" key="10">
    <source>
        <dbReference type="EMBL" id="KAG7660671.1"/>
    </source>
</evidence>
<dbReference type="PANTHER" id="PTHR45779">
    <property type="entry name" value="PEPTIDYLPROLYL ISOMERASE"/>
    <property type="match status" value="1"/>
</dbReference>
<evidence type="ECO:0000313" key="11">
    <source>
        <dbReference type="Proteomes" id="UP000694255"/>
    </source>
</evidence>
<feature type="region of interest" description="Disordered" evidence="7">
    <location>
        <begin position="136"/>
        <end position="174"/>
    </location>
</feature>
<organism evidence="10 11">
    <name type="scientific">[Candida] subhashii</name>
    <dbReference type="NCBI Taxonomy" id="561895"/>
    <lineage>
        <taxon>Eukaryota</taxon>
        <taxon>Fungi</taxon>
        <taxon>Dikarya</taxon>
        <taxon>Ascomycota</taxon>
        <taxon>Saccharomycotina</taxon>
        <taxon>Pichiomycetes</taxon>
        <taxon>Debaryomycetaceae</taxon>
        <taxon>Spathaspora</taxon>
    </lineage>
</organism>
<dbReference type="PANTHER" id="PTHR45779:SF7">
    <property type="entry name" value="PEPTIDYLPROLYL ISOMERASE"/>
    <property type="match status" value="1"/>
</dbReference>
<accession>A0A8J5QGA1</accession>
<evidence type="ECO:0000256" key="1">
    <source>
        <dbReference type="ARBA" id="ARBA00000971"/>
    </source>
</evidence>
<keyword evidence="11" id="KW-1185">Reference proteome</keyword>
<evidence type="ECO:0000256" key="4">
    <source>
        <dbReference type="ARBA" id="ARBA00023235"/>
    </source>
</evidence>
<comment type="catalytic activity">
    <reaction evidence="1 6">
        <text>[protein]-peptidylproline (omega=180) = [protein]-peptidylproline (omega=0)</text>
        <dbReference type="Rhea" id="RHEA:16237"/>
        <dbReference type="Rhea" id="RHEA-COMP:10747"/>
        <dbReference type="Rhea" id="RHEA-COMP:10748"/>
        <dbReference type="ChEBI" id="CHEBI:83833"/>
        <dbReference type="ChEBI" id="CHEBI:83834"/>
        <dbReference type="EC" id="5.2.1.8"/>
    </reaction>
</comment>
<evidence type="ECO:0000256" key="7">
    <source>
        <dbReference type="SAM" id="MobiDB-lite"/>
    </source>
</evidence>
<evidence type="ECO:0000256" key="2">
    <source>
        <dbReference type="ARBA" id="ARBA00013194"/>
    </source>
</evidence>
<dbReference type="EC" id="5.2.1.8" evidence="2 6"/>
<gene>
    <name evidence="10" type="ORF">J8A68_005788</name>
</gene>
<proteinExistence type="inferred from homology"/>
<keyword evidence="8" id="KW-0732">Signal</keyword>
<evidence type="ECO:0000256" key="6">
    <source>
        <dbReference type="PROSITE-ProRule" id="PRU00277"/>
    </source>
</evidence>
<name>A0A8J5QGA1_9ASCO</name>
<dbReference type="EMBL" id="JAGSYN010000275">
    <property type="protein sequence ID" value="KAG7660671.1"/>
    <property type="molecule type" value="Genomic_DNA"/>
</dbReference>